<comment type="similarity">
    <text evidence="1">Belongs to the Gfa family.</text>
</comment>
<dbReference type="Pfam" id="PF04828">
    <property type="entry name" value="GFA"/>
    <property type="match status" value="1"/>
</dbReference>
<evidence type="ECO:0000259" key="5">
    <source>
        <dbReference type="PROSITE" id="PS51891"/>
    </source>
</evidence>
<accession>A0A7U9CSN7</accession>
<protein>
    <recommendedName>
        <fullName evidence="5">CENP-V/GFA domain-containing protein</fullName>
    </recommendedName>
</protein>
<proteinExistence type="inferred from homology"/>
<evidence type="ECO:0000256" key="4">
    <source>
        <dbReference type="ARBA" id="ARBA00023239"/>
    </source>
</evidence>
<dbReference type="GO" id="GO:0016846">
    <property type="term" value="F:carbon-sulfur lyase activity"/>
    <property type="evidence" value="ECO:0007669"/>
    <property type="project" value="InterPro"/>
</dbReference>
<dbReference type="PANTHER" id="PTHR33337">
    <property type="entry name" value="GFA DOMAIN-CONTAINING PROTEIN"/>
    <property type="match status" value="1"/>
</dbReference>
<evidence type="ECO:0000313" key="7">
    <source>
        <dbReference type="Proteomes" id="UP000006045"/>
    </source>
</evidence>
<name>A0A7U9CSN7_PSEFL</name>
<dbReference type="GO" id="GO:0046872">
    <property type="term" value="F:metal ion binding"/>
    <property type="evidence" value="ECO:0007669"/>
    <property type="project" value="UniProtKB-KW"/>
</dbReference>
<dbReference type="PROSITE" id="PS51891">
    <property type="entry name" value="CENP_V_GFA"/>
    <property type="match status" value="1"/>
</dbReference>
<evidence type="ECO:0000256" key="1">
    <source>
        <dbReference type="ARBA" id="ARBA00005495"/>
    </source>
</evidence>
<dbReference type="AlphaFoldDB" id="A0A7U9CSN7"/>
<keyword evidence="4" id="KW-0456">Lyase</keyword>
<gene>
    <name evidence="6" type="ORF">I1A_003120</name>
</gene>
<dbReference type="PANTHER" id="PTHR33337:SF40">
    <property type="entry name" value="CENP-V_GFA DOMAIN-CONTAINING PROTEIN-RELATED"/>
    <property type="match status" value="1"/>
</dbReference>
<feature type="domain" description="CENP-V/GFA" evidence="5">
    <location>
        <begin position="139"/>
        <end position="258"/>
    </location>
</feature>
<organism evidence="6 7">
    <name type="scientific">Pseudomonas fluorescens R124</name>
    <dbReference type="NCBI Taxonomy" id="743713"/>
    <lineage>
        <taxon>Bacteria</taxon>
        <taxon>Pseudomonadati</taxon>
        <taxon>Pseudomonadota</taxon>
        <taxon>Gammaproteobacteria</taxon>
        <taxon>Pseudomonadales</taxon>
        <taxon>Pseudomonadaceae</taxon>
        <taxon>Pseudomonas</taxon>
    </lineage>
</organism>
<evidence type="ECO:0000313" key="6">
    <source>
        <dbReference type="EMBL" id="EJZ58789.1"/>
    </source>
</evidence>
<dbReference type="InterPro" id="IPR006913">
    <property type="entry name" value="CENP-V/GFA"/>
</dbReference>
<dbReference type="SUPFAM" id="SSF51316">
    <property type="entry name" value="Mss4-like"/>
    <property type="match status" value="1"/>
</dbReference>
<evidence type="ECO:0000256" key="3">
    <source>
        <dbReference type="ARBA" id="ARBA00022833"/>
    </source>
</evidence>
<dbReference type="EMBL" id="CM001561">
    <property type="protein sequence ID" value="EJZ58789.1"/>
    <property type="molecule type" value="Genomic_DNA"/>
</dbReference>
<evidence type="ECO:0000256" key="2">
    <source>
        <dbReference type="ARBA" id="ARBA00022723"/>
    </source>
</evidence>
<keyword evidence="3" id="KW-0862">Zinc</keyword>
<sequence length="268" mass="29575">MNTPRYAKGYGQPPLYLASINSTDSMTGNLVFAGAAAGKIHMAFTSHVELIRLLNALMLARVPFAVGGMCPGPAEEAGLLITNGELAGTYIELSWTGPQEWVLRQMTNRCDQWQLEPEVSKIANTSFDPESLKTSSRNLRGSCLCGAVKYQINSNPKAVSHCHCTQCRKSHGAAFASYGSVLRKDLELLEGTEDIKSYPSSEAVLRQFCSHCGASLFWSRIQGEFSEWISIALGTLDTAFTPGKQQHVEVTSKASWYEIQDHWPHRER</sequence>
<dbReference type="InterPro" id="IPR011057">
    <property type="entry name" value="Mss4-like_sf"/>
</dbReference>
<dbReference type="Gene3D" id="3.90.1590.10">
    <property type="entry name" value="glutathione-dependent formaldehyde- activating enzyme (gfa)"/>
    <property type="match status" value="1"/>
</dbReference>
<reference evidence="6 7" key="1">
    <citation type="submission" date="2012-08" db="EMBL/GenBank/DDBJ databases">
        <title>The genome of cave-isolated P. fluorescens strain R124 demonstrates phenotypic adaptation to the mineral environment.</title>
        <authorList>
            <person name="Barton M.D."/>
            <person name="Petronio M."/>
            <person name="Giarrizzo J.G."/>
            <person name="Bowling B.V."/>
            <person name="Barton H.A."/>
        </authorList>
    </citation>
    <scope>NUCLEOTIDE SEQUENCE [LARGE SCALE GENOMIC DNA]</scope>
    <source>
        <strain evidence="6 7">R124</strain>
    </source>
</reference>
<keyword evidence="2" id="KW-0479">Metal-binding</keyword>
<dbReference type="Proteomes" id="UP000006045">
    <property type="component" value="Chromosome"/>
</dbReference>